<proteinExistence type="predicted"/>
<accession>A0A2A6BB45</accession>
<sequence>MILRSLPLSSTFLLLLLLISSFLPPVLPRRGGTGGISMGRGSSGARSGGGLFGRGAAPRTSGGTGGGGLFGGRAAQPPVPGHGASSGGAWMGGAAAGGAMGHGMRQHGQGGGMGMGGGHSGGGLFGGNRGATGMGGMAHQPRYSKSGVGSFVRSNSFKNAIVGAAAGYLTYQAGKAIIRAATGPMYWNNRQYYWGSNYYRPSHGQSNMCRMPIQPGDEQFGNVYFQVDPPRISPPWMSSHSLCQDVMRLLLYLLLLLSLLLPIDSRGGRGGGGRGRSSVGRSRAGGKWGYGQGKNVHGSYGGYQSGYHGGSGGGSGMGNRNRGGSSGSQQPYIRKTPSIMTKTGPGSFHTSKVAMTAIGLAALPLVTRVFGNNVIREKEKPLKVDGINYYWSAELVPEPSKSIVCAVYVDKNDTSFNNITFADLTKVTELAWSCANSTYCCGLSCCRDGYEGVPLGTIGYIGVGLVTMAALLIPVVSVQRLMSTNEAK</sequence>
<evidence type="ECO:0000256" key="2">
    <source>
        <dbReference type="SAM" id="Phobius"/>
    </source>
</evidence>
<dbReference type="Pfam" id="PF01705">
    <property type="entry name" value="CX"/>
    <property type="match status" value="2"/>
</dbReference>
<feature type="signal peptide" evidence="3">
    <location>
        <begin position="1"/>
        <end position="28"/>
    </location>
</feature>
<keyword evidence="2" id="KW-1133">Transmembrane helix</keyword>
<evidence type="ECO:0000256" key="1">
    <source>
        <dbReference type="SAM" id="MobiDB-lite"/>
    </source>
</evidence>
<dbReference type="Proteomes" id="UP000005239">
    <property type="component" value="Unassembled WGS sequence"/>
</dbReference>
<dbReference type="EnsemblMetazoa" id="PPA15439.1">
    <property type="protein sequence ID" value="PPA15439.1"/>
    <property type="gene ID" value="WBGene00104993"/>
</dbReference>
<feature type="chain" id="PRO_5043983013" evidence="3">
    <location>
        <begin position="29"/>
        <end position="488"/>
    </location>
</feature>
<feature type="region of interest" description="Disordered" evidence="1">
    <location>
        <begin position="311"/>
        <end position="338"/>
    </location>
</feature>
<dbReference type="PANTHER" id="PTHR47520:SF11">
    <property type="entry name" value="CX DOMAIN-CONTAINING PROTEIN"/>
    <property type="match status" value="1"/>
</dbReference>
<protein>
    <submittedName>
        <fullName evidence="4">Uncharacterized protein</fullName>
    </submittedName>
</protein>
<keyword evidence="2" id="KW-0812">Transmembrane</keyword>
<feature type="transmembrane region" description="Helical" evidence="2">
    <location>
        <begin position="458"/>
        <end position="478"/>
    </location>
</feature>
<feature type="region of interest" description="Disordered" evidence="1">
    <location>
        <begin position="267"/>
        <end position="290"/>
    </location>
</feature>
<reference evidence="5" key="1">
    <citation type="journal article" date="2008" name="Nat. Genet.">
        <title>The Pristionchus pacificus genome provides a unique perspective on nematode lifestyle and parasitism.</title>
        <authorList>
            <person name="Dieterich C."/>
            <person name="Clifton S.W."/>
            <person name="Schuster L.N."/>
            <person name="Chinwalla A."/>
            <person name="Delehaunty K."/>
            <person name="Dinkelacker I."/>
            <person name="Fulton L."/>
            <person name="Fulton R."/>
            <person name="Godfrey J."/>
            <person name="Minx P."/>
            <person name="Mitreva M."/>
            <person name="Roeseler W."/>
            <person name="Tian H."/>
            <person name="Witte H."/>
            <person name="Yang S.P."/>
            <person name="Wilson R.K."/>
            <person name="Sommer R.J."/>
        </authorList>
    </citation>
    <scope>NUCLEOTIDE SEQUENCE [LARGE SCALE GENOMIC DNA]</scope>
    <source>
        <strain evidence="5">PS312</strain>
    </source>
</reference>
<gene>
    <name evidence="4" type="primary">WBGene00104993</name>
</gene>
<dbReference type="AlphaFoldDB" id="A0A2A6BB45"/>
<keyword evidence="3" id="KW-0732">Signal</keyword>
<reference evidence="4" key="2">
    <citation type="submission" date="2022-06" db="UniProtKB">
        <authorList>
            <consortium name="EnsemblMetazoa"/>
        </authorList>
    </citation>
    <scope>IDENTIFICATION</scope>
    <source>
        <strain evidence="4">PS312</strain>
    </source>
</reference>
<keyword evidence="2" id="KW-0472">Membrane</keyword>
<evidence type="ECO:0000313" key="4">
    <source>
        <dbReference type="EnsemblMetazoa" id="PPA15439.1"/>
    </source>
</evidence>
<keyword evidence="5" id="KW-1185">Reference proteome</keyword>
<evidence type="ECO:0000256" key="3">
    <source>
        <dbReference type="SAM" id="SignalP"/>
    </source>
</evidence>
<accession>A0A8R1YFX6</accession>
<feature type="region of interest" description="Disordered" evidence="1">
    <location>
        <begin position="34"/>
        <end position="86"/>
    </location>
</feature>
<name>A0A2A6BB45_PRIPA</name>
<feature type="compositionally biased region" description="Gly residues" evidence="1">
    <location>
        <begin position="62"/>
        <end position="71"/>
    </location>
</feature>
<organism evidence="4 5">
    <name type="scientific">Pristionchus pacificus</name>
    <name type="common">Parasitic nematode worm</name>
    <dbReference type="NCBI Taxonomy" id="54126"/>
    <lineage>
        <taxon>Eukaryota</taxon>
        <taxon>Metazoa</taxon>
        <taxon>Ecdysozoa</taxon>
        <taxon>Nematoda</taxon>
        <taxon>Chromadorea</taxon>
        <taxon>Rhabditida</taxon>
        <taxon>Rhabditina</taxon>
        <taxon>Diplogasteromorpha</taxon>
        <taxon>Diplogasteroidea</taxon>
        <taxon>Neodiplogasteridae</taxon>
        <taxon>Pristionchus</taxon>
    </lineage>
</organism>
<dbReference type="PANTHER" id="PTHR47520">
    <property type="entry name" value="CX DOMAIN-CONTAINING PROTEIN-RELATED"/>
    <property type="match status" value="1"/>
</dbReference>
<feature type="compositionally biased region" description="Low complexity" evidence="1">
    <location>
        <begin position="318"/>
        <end position="329"/>
    </location>
</feature>
<evidence type="ECO:0000313" key="5">
    <source>
        <dbReference type="Proteomes" id="UP000005239"/>
    </source>
</evidence>
<dbReference type="InterPro" id="IPR002619">
    <property type="entry name" value="CX"/>
</dbReference>
<dbReference type="OrthoDB" id="5873947at2759"/>
<feature type="compositionally biased region" description="Gly residues" evidence="1">
    <location>
        <begin position="34"/>
        <end position="53"/>
    </location>
</feature>